<proteinExistence type="predicted"/>
<sequence>MSKFLEFVSTDNMFLADLQYSFLPSEEVLHFMVKTAFPALSSCEYALSIKDEDGKWVHYSPLNCCTTLKFKFHDVRDVSSLVSNSKSLPRPSKGLPCPSHDLTTSQAVSSDVSSMLEEDICWRKEYLRWTCMRRDQVCTITGVCDEEDLKCCHGLTPDYAKDWFPGVLCRLPSIYRQTWNGCYIKNAFVLTTTLPDLFNSFAFSIWRDGDKLTVYAF</sequence>
<dbReference type="Proteomes" id="UP000269721">
    <property type="component" value="Unassembled WGS sequence"/>
</dbReference>
<organism evidence="1 2">
    <name type="scientific">Blyttiomyces helicus</name>
    <dbReference type="NCBI Taxonomy" id="388810"/>
    <lineage>
        <taxon>Eukaryota</taxon>
        <taxon>Fungi</taxon>
        <taxon>Fungi incertae sedis</taxon>
        <taxon>Chytridiomycota</taxon>
        <taxon>Chytridiomycota incertae sedis</taxon>
        <taxon>Chytridiomycetes</taxon>
        <taxon>Chytridiomycetes incertae sedis</taxon>
        <taxon>Blyttiomyces</taxon>
    </lineage>
</organism>
<reference evidence="2" key="1">
    <citation type="journal article" date="2018" name="Nat. Microbiol.">
        <title>Leveraging single-cell genomics to expand the fungal tree of life.</title>
        <authorList>
            <person name="Ahrendt S.R."/>
            <person name="Quandt C.A."/>
            <person name="Ciobanu D."/>
            <person name="Clum A."/>
            <person name="Salamov A."/>
            <person name="Andreopoulos B."/>
            <person name="Cheng J.F."/>
            <person name="Woyke T."/>
            <person name="Pelin A."/>
            <person name="Henrissat B."/>
            <person name="Reynolds N.K."/>
            <person name="Benny G.L."/>
            <person name="Smith M.E."/>
            <person name="James T.Y."/>
            <person name="Grigoriev I.V."/>
        </authorList>
    </citation>
    <scope>NUCLEOTIDE SEQUENCE [LARGE SCALE GENOMIC DNA]</scope>
</reference>
<keyword evidence="2" id="KW-1185">Reference proteome</keyword>
<dbReference type="OrthoDB" id="2145640at2759"/>
<dbReference type="AlphaFoldDB" id="A0A4P9W5H6"/>
<dbReference type="EMBL" id="KZ997257">
    <property type="protein sequence ID" value="RKO87661.1"/>
    <property type="molecule type" value="Genomic_DNA"/>
</dbReference>
<accession>A0A4P9W5H6</accession>
<protein>
    <submittedName>
        <fullName evidence="1">Uncharacterized protein</fullName>
    </submittedName>
</protein>
<name>A0A4P9W5H6_9FUNG</name>
<evidence type="ECO:0000313" key="2">
    <source>
        <dbReference type="Proteomes" id="UP000269721"/>
    </source>
</evidence>
<gene>
    <name evidence="1" type="ORF">BDK51DRAFT_26517</name>
</gene>
<evidence type="ECO:0000313" key="1">
    <source>
        <dbReference type="EMBL" id="RKO87661.1"/>
    </source>
</evidence>